<gene>
    <name evidence="2" type="ORF">AFERRID_02310</name>
</gene>
<proteinExistence type="predicted"/>
<sequence>MIRLMRLSRHGWWCLLAFGCFVATMAPCEAAAGVHVPVLLRILTPRVGEMIHSNQDRVAVRLLVLPPSAFQKGLQIRMTLDGKIRPHVRTRASFTMTHVYRGKHVLQAALVTKRGRIVTVSPVVVFYLWHASHLFHAAPIH</sequence>
<name>A0A2Z6IJT3_ACIFI</name>
<keyword evidence="1" id="KW-0732">Signal</keyword>
<keyword evidence="3" id="KW-1185">Reference proteome</keyword>
<dbReference type="PROSITE" id="PS51257">
    <property type="entry name" value="PROKAR_LIPOPROTEIN"/>
    <property type="match status" value="1"/>
</dbReference>
<feature type="signal peptide" evidence="1">
    <location>
        <begin position="1"/>
        <end position="30"/>
    </location>
</feature>
<reference evidence="2 3" key="1">
    <citation type="journal article" date="2018" name="Microbiol. Resour. Announc.">
        <title>Complete Genome Sequence of Acidithiobacillus ferridurans JCM 18981.</title>
        <authorList>
            <person name="Miyauchi T."/>
            <person name="Kouzuma A."/>
            <person name="Abe T."/>
            <person name="Watanabe K."/>
        </authorList>
    </citation>
    <scope>NUCLEOTIDE SEQUENCE [LARGE SCALE GENOMIC DNA]</scope>
    <source>
        <strain evidence="3">ATCC 33020 / DSM 29468 / JCM 18981 / 11Fe</strain>
    </source>
</reference>
<dbReference type="KEGG" id="afj:AFERRID_02310"/>
<evidence type="ECO:0008006" key="4">
    <source>
        <dbReference type="Google" id="ProtNLM"/>
    </source>
</evidence>
<dbReference type="EMBL" id="AP018795">
    <property type="protein sequence ID" value="BBF64013.1"/>
    <property type="molecule type" value="Genomic_DNA"/>
</dbReference>
<evidence type="ECO:0000313" key="2">
    <source>
        <dbReference type="EMBL" id="BBF64013.1"/>
    </source>
</evidence>
<feature type="chain" id="PRO_5016251112" description="CopC domain-containing protein" evidence="1">
    <location>
        <begin position="31"/>
        <end position="141"/>
    </location>
</feature>
<evidence type="ECO:0000256" key="1">
    <source>
        <dbReference type="SAM" id="SignalP"/>
    </source>
</evidence>
<organism evidence="2 3">
    <name type="scientific">Acidithiobacillus ferridurans</name>
    <dbReference type="NCBI Taxonomy" id="1232575"/>
    <lineage>
        <taxon>Bacteria</taxon>
        <taxon>Pseudomonadati</taxon>
        <taxon>Pseudomonadota</taxon>
        <taxon>Acidithiobacillia</taxon>
        <taxon>Acidithiobacillales</taxon>
        <taxon>Acidithiobacillaceae</taxon>
        <taxon>Acidithiobacillus</taxon>
    </lineage>
</organism>
<dbReference type="Proteomes" id="UP000280188">
    <property type="component" value="Chromosome"/>
</dbReference>
<evidence type="ECO:0000313" key="3">
    <source>
        <dbReference type="Proteomes" id="UP000280188"/>
    </source>
</evidence>
<dbReference type="AlphaFoldDB" id="A0A2Z6IJT3"/>
<protein>
    <recommendedName>
        <fullName evidence="4">CopC domain-containing protein</fullName>
    </recommendedName>
</protein>
<accession>A0A2Z6IJT3</accession>